<evidence type="ECO:0000313" key="3">
    <source>
        <dbReference type="Proteomes" id="UP000475862"/>
    </source>
</evidence>
<keyword evidence="1" id="KW-1133">Transmembrane helix</keyword>
<keyword evidence="1" id="KW-0812">Transmembrane</keyword>
<organism evidence="2 3">
    <name type="scientific">Aphis glycines</name>
    <name type="common">Soybean aphid</name>
    <dbReference type="NCBI Taxonomy" id="307491"/>
    <lineage>
        <taxon>Eukaryota</taxon>
        <taxon>Metazoa</taxon>
        <taxon>Ecdysozoa</taxon>
        <taxon>Arthropoda</taxon>
        <taxon>Hexapoda</taxon>
        <taxon>Insecta</taxon>
        <taxon>Pterygota</taxon>
        <taxon>Neoptera</taxon>
        <taxon>Paraneoptera</taxon>
        <taxon>Hemiptera</taxon>
        <taxon>Sternorrhyncha</taxon>
        <taxon>Aphidomorpha</taxon>
        <taxon>Aphidoidea</taxon>
        <taxon>Aphididae</taxon>
        <taxon>Aphidini</taxon>
        <taxon>Aphis</taxon>
        <taxon>Aphis</taxon>
    </lineage>
</organism>
<comment type="caution">
    <text evidence="2">The sequence shown here is derived from an EMBL/GenBank/DDBJ whole genome shotgun (WGS) entry which is preliminary data.</text>
</comment>
<protein>
    <submittedName>
        <fullName evidence="2">Uncharacterized protein</fullName>
    </submittedName>
</protein>
<evidence type="ECO:0000256" key="1">
    <source>
        <dbReference type="SAM" id="Phobius"/>
    </source>
</evidence>
<keyword evidence="1" id="KW-0472">Membrane</keyword>
<dbReference type="Proteomes" id="UP000475862">
    <property type="component" value="Unassembled WGS sequence"/>
</dbReference>
<name>A0A6G0SZU3_APHGL</name>
<keyword evidence="3" id="KW-1185">Reference proteome</keyword>
<evidence type="ECO:0000313" key="2">
    <source>
        <dbReference type="EMBL" id="KAE9523906.1"/>
    </source>
</evidence>
<sequence length="334" mass="38518">MDYGWGVNGGVKNELTFKIVHNGRGISLSRIIRKVIKKFQDSNLKLSFNGKLIKILPYYNIIQHKYNNNNDIRKKNIKIVIKNSYKIKKVVKAQLSMGTGNGDIAAEQYENEYNKKVHHRKSDESLLITVIFLEILKEYGIFYLSWRPGIWEFGLRGLRTIMILLTLTFGENFNDFDGDTNHNSNRKTRVRIHLASKNQKKNISLIWVTVNKDTKNQIVHRNIMFITCEVLVRISKRACDRLRLRKEWYKHKESLTSSLKLLFLFCSFLLLMIILFTILIIEIPIGKTGLNGMSDKGVARAADGIRVHSVVCVSRQSKRNRSMPSQVYGDAPSG</sequence>
<dbReference type="EMBL" id="VYZN01000075">
    <property type="protein sequence ID" value="KAE9523906.1"/>
    <property type="molecule type" value="Genomic_DNA"/>
</dbReference>
<dbReference type="AlphaFoldDB" id="A0A6G0SZU3"/>
<accession>A0A6G0SZU3</accession>
<reference evidence="2 3" key="1">
    <citation type="submission" date="2019-08" db="EMBL/GenBank/DDBJ databases">
        <title>The genome of the soybean aphid Biotype 1, its phylome, world population structure and adaptation to the North American continent.</title>
        <authorList>
            <person name="Giordano R."/>
            <person name="Donthu R.K."/>
            <person name="Hernandez A.G."/>
            <person name="Wright C.L."/>
            <person name="Zimin A.V."/>
        </authorList>
    </citation>
    <scope>NUCLEOTIDE SEQUENCE [LARGE SCALE GENOMIC DNA]</scope>
    <source>
        <tissue evidence="2">Whole aphids</tissue>
    </source>
</reference>
<proteinExistence type="predicted"/>
<feature type="transmembrane region" description="Helical" evidence="1">
    <location>
        <begin position="261"/>
        <end position="281"/>
    </location>
</feature>
<gene>
    <name evidence="2" type="ORF">AGLY_015794</name>
</gene>